<name>A0A0F9BNP2_9ZZZZ</name>
<reference evidence="1" key="1">
    <citation type="journal article" date="2015" name="Nature">
        <title>Complex archaea that bridge the gap between prokaryotes and eukaryotes.</title>
        <authorList>
            <person name="Spang A."/>
            <person name="Saw J.H."/>
            <person name="Jorgensen S.L."/>
            <person name="Zaremba-Niedzwiedzka K."/>
            <person name="Martijn J."/>
            <person name="Lind A.E."/>
            <person name="van Eijk R."/>
            <person name="Schleper C."/>
            <person name="Guy L."/>
            <person name="Ettema T.J."/>
        </authorList>
    </citation>
    <scope>NUCLEOTIDE SEQUENCE</scope>
</reference>
<dbReference type="AlphaFoldDB" id="A0A0F9BNP2"/>
<accession>A0A0F9BNP2</accession>
<proteinExistence type="predicted"/>
<gene>
    <name evidence="1" type="ORF">LCGC14_2424700</name>
</gene>
<comment type="caution">
    <text evidence="1">The sequence shown here is derived from an EMBL/GenBank/DDBJ whole genome shotgun (WGS) entry which is preliminary data.</text>
</comment>
<evidence type="ECO:0000313" key="1">
    <source>
        <dbReference type="EMBL" id="KKL23509.1"/>
    </source>
</evidence>
<organism evidence="1">
    <name type="scientific">marine sediment metagenome</name>
    <dbReference type="NCBI Taxonomy" id="412755"/>
    <lineage>
        <taxon>unclassified sequences</taxon>
        <taxon>metagenomes</taxon>
        <taxon>ecological metagenomes</taxon>
    </lineage>
</organism>
<protein>
    <submittedName>
        <fullName evidence="1">Uncharacterized protein</fullName>
    </submittedName>
</protein>
<dbReference type="EMBL" id="LAZR01036948">
    <property type="protein sequence ID" value="KKL23509.1"/>
    <property type="molecule type" value="Genomic_DNA"/>
</dbReference>
<feature type="non-terminal residue" evidence="1">
    <location>
        <position position="1"/>
    </location>
</feature>
<sequence>ERWHRLAFSEADTDFLRMCRRLEGELLPLLPNLRLR</sequence>